<feature type="transmembrane region" description="Helical" evidence="1">
    <location>
        <begin position="21"/>
        <end position="49"/>
    </location>
</feature>
<accession>A0A167NHL2</accession>
<keyword evidence="1" id="KW-1133">Transmembrane helix</keyword>
<dbReference type="AlphaFoldDB" id="A0A167NHL2"/>
<reference evidence="2 3" key="1">
    <citation type="journal article" date="2016" name="Mol. Biol. Evol.">
        <title>Comparative Genomics of Early-Diverging Mushroom-Forming Fungi Provides Insights into the Origins of Lignocellulose Decay Capabilities.</title>
        <authorList>
            <person name="Nagy L.G."/>
            <person name="Riley R."/>
            <person name="Tritt A."/>
            <person name="Adam C."/>
            <person name="Daum C."/>
            <person name="Floudas D."/>
            <person name="Sun H."/>
            <person name="Yadav J.S."/>
            <person name="Pangilinan J."/>
            <person name="Larsson K.H."/>
            <person name="Matsuura K."/>
            <person name="Barry K."/>
            <person name="Labutti K."/>
            <person name="Kuo R."/>
            <person name="Ohm R.A."/>
            <person name="Bhattacharya S.S."/>
            <person name="Shirouzu T."/>
            <person name="Yoshinaga Y."/>
            <person name="Martin F.M."/>
            <person name="Grigoriev I.V."/>
            <person name="Hibbett D.S."/>
        </authorList>
    </citation>
    <scope>NUCLEOTIDE SEQUENCE [LARGE SCALE GENOMIC DNA]</scope>
    <source>
        <strain evidence="2 3">TUFC12733</strain>
    </source>
</reference>
<feature type="transmembrane region" description="Helical" evidence="1">
    <location>
        <begin position="162"/>
        <end position="189"/>
    </location>
</feature>
<gene>
    <name evidence="2" type="ORF">CALVIDRAFT_597212</name>
</gene>
<dbReference type="Proteomes" id="UP000076738">
    <property type="component" value="Unassembled WGS sequence"/>
</dbReference>
<dbReference type="EMBL" id="KV417278">
    <property type="protein sequence ID" value="KZO97721.1"/>
    <property type="molecule type" value="Genomic_DNA"/>
</dbReference>
<name>A0A167NHL2_CALVF</name>
<proteinExistence type="predicted"/>
<organism evidence="2 3">
    <name type="scientific">Calocera viscosa (strain TUFC12733)</name>
    <dbReference type="NCBI Taxonomy" id="1330018"/>
    <lineage>
        <taxon>Eukaryota</taxon>
        <taxon>Fungi</taxon>
        <taxon>Dikarya</taxon>
        <taxon>Basidiomycota</taxon>
        <taxon>Agaricomycotina</taxon>
        <taxon>Dacrymycetes</taxon>
        <taxon>Dacrymycetales</taxon>
        <taxon>Dacrymycetaceae</taxon>
        <taxon>Calocera</taxon>
    </lineage>
</organism>
<evidence type="ECO:0000313" key="3">
    <source>
        <dbReference type="Proteomes" id="UP000076738"/>
    </source>
</evidence>
<keyword evidence="1" id="KW-0812">Transmembrane</keyword>
<feature type="transmembrane region" description="Helical" evidence="1">
    <location>
        <begin position="61"/>
        <end position="84"/>
    </location>
</feature>
<keyword evidence="1" id="KW-0472">Membrane</keyword>
<protein>
    <submittedName>
        <fullName evidence="2">Uncharacterized protein</fullName>
    </submittedName>
</protein>
<feature type="transmembrane region" description="Helical" evidence="1">
    <location>
        <begin position="105"/>
        <end position="124"/>
    </location>
</feature>
<evidence type="ECO:0000313" key="2">
    <source>
        <dbReference type="EMBL" id="KZO97721.1"/>
    </source>
</evidence>
<dbReference type="OrthoDB" id="10456030at2759"/>
<sequence>MNIYATDPSVRHTLQKGSSRAALVAFDLLQTLFPITLVVSPCLAAFTFMSSVMGSLKSEPLWLSLMHAAVVVEMPLVIACTVENRFVQQEKPPSSIAQVTRIRQMLIYAITALWCLTSLTALLARPSCAEGASWLASLTPRVLLPGAKSIEQEALENCHESLLAVGLSVVNAVLCLCPVVCTIIVKYALYRIDAPHQTSTAPYEILPQQAPC</sequence>
<evidence type="ECO:0000256" key="1">
    <source>
        <dbReference type="SAM" id="Phobius"/>
    </source>
</evidence>
<keyword evidence="3" id="KW-1185">Reference proteome</keyword>